<gene>
    <name evidence="1" type="ORF">ACFQB0_08765</name>
</gene>
<dbReference type="RefSeq" id="WP_386730281.1">
    <property type="nucleotide sequence ID" value="NZ_JBHSTP010000002.1"/>
</dbReference>
<name>A0ABW1VH42_9MICO</name>
<sequence>MKVSIIATNPASGESVVVEADGVDEPTALAAARAQIPDGWRALSVRRG</sequence>
<comment type="caution">
    <text evidence="1">The sequence shown here is derived from an EMBL/GenBank/DDBJ whole genome shotgun (WGS) entry which is preliminary data.</text>
</comment>
<keyword evidence="2" id="KW-1185">Reference proteome</keyword>
<proteinExistence type="predicted"/>
<evidence type="ECO:0000313" key="2">
    <source>
        <dbReference type="Proteomes" id="UP001596306"/>
    </source>
</evidence>
<dbReference type="Proteomes" id="UP001596306">
    <property type="component" value="Unassembled WGS sequence"/>
</dbReference>
<organism evidence="1 2">
    <name type="scientific">Luethyella okanaganae</name>
    <dbReference type="NCBI Taxonomy" id="69372"/>
    <lineage>
        <taxon>Bacteria</taxon>
        <taxon>Bacillati</taxon>
        <taxon>Actinomycetota</taxon>
        <taxon>Actinomycetes</taxon>
        <taxon>Micrococcales</taxon>
        <taxon>Microbacteriaceae</taxon>
        <taxon>Luethyella</taxon>
    </lineage>
</organism>
<protein>
    <submittedName>
        <fullName evidence="1">Uncharacterized protein</fullName>
    </submittedName>
</protein>
<evidence type="ECO:0000313" key="1">
    <source>
        <dbReference type="EMBL" id="MFC6356197.1"/>
    </source>
</evidence>
<reference evidence="2" key="1">
    <citation type="journal article" date="2019" name="Int. J. Syst. Evol. Microbiol.">
        <title>The Global Catalogue of Microorganisms (GCM) 10K type strain sequencing project: providing services to taxonomists for standard genome sequencing and annotation.</title>
        <authorList>
            <consortium name="The Broad Institute Genomics Platform"/>
            <consortium name="The Broad Institute Genome Sequencing Center for Infectious Disease"/>
            <person name="Wu L."/>
            <person name="Ma J."/>
        </authorList>
    </citation>
    <scope>NUCLEOTIDE SEQUENCE [LARGE SCALE GENOMIC DNA]</scope>
    <source>
        <strain evidence="2">CCUG 43304</strain>
    </source>
</reference>
<accession>A0ABW1VH42</accession>
<dbReference type="EMBL" id="JBHSTP010000002">
    <property type="protein sequence ID" value="MFC6356197.1"/>
    <property type="molecule type" value="Genomic_DNA"/>
</dbReference>